<dbReference type="PROSITE" id="PS51186">
    <property type="entry name" value="GNAT"/>
    <property type="match status" value="1"/>
</dbReference>
<evidence type="ECO:0000313" key="3">
    <source>
        <dbReference type="Proteomes" id="UP000286268"/>
    </source>
</evidence>
<dbReference type="Proteomes" id="UP000286268">
    <property type="component" value="Chromosome"/>
</dbReference>
<evidence type="ECO:0000259" key="1">
    <source>
        <dbReference type="PROSITE" id="PS51186"/>
    </source>
</evidence>
<dbReference type="Gene3D" id="3.40.630.30">
    <property type="match status" value="1"/>
</dbReference>
<dbReference type="OrthoDB" id="9811523at2"/>
<dbReference type="RefSeq" id="WP_128213272.1">
    <property type="nucleotide sequence ID" value="NZ_CP025746.1"/>
</dbReference>
<dbReference type="Pfam" id="PF13302">
    <property type="entry name" value="Acetyltransf_3"/>
    <property type="match status" value="1"/>
</dbReference>
<gene>
    <name evidence="2" type="ORF">C1I91_13000</name>
</gene>
<dbReference type="EMBL" id="CP025746">
    <property type="protein sequence ID" value="QAA32484.1"/>
    <property type="molecule type" value="Genomic_DNA"/>
</dbReference>
<dbReference type="PANTHER" id="PTHR43792:SF9">
    <property type="entry name" value="RIBOSOMAL-PROTEIN-ALANINE ACETYLTRANSFERASE"/>
    <property type="match status" value="1"/>
</dbReference>
<dbReference type="InterPro" id="IPR016181">
    <property type="entry name" value="Acyl_CoA_acyltransferase"/>
</dbReference>
<dbReference type="AlphaFoldDB" id="A0A3R5QU84"/>
<dbReference type="InterPro" id="IPR000182">
    <property type="entry name" value="GNAT_dom"/>
</dbReference>
<dbReference type="GO" id="GO:0005737">
    <property type="term" value="C:cytoplasm"/>
    <property type="evidence" value="ECO:0007669"/>
    <property type="project" value="TreeGrafter"/>
</dbReference>
<sequence>MIDNESIRNIEMNNDCFNNFPELESERLIFRKITKTDVEEIFKIYSDPEVAKYDFFRPITDKERAFAIIEGYNNGFLEEEEITWGVARKSDNKIIGYCCVGDFDDDAARGEIGYGFNRDEWNKGYGTEAIKTMVKFCFSELNLNRVEATVTYGNDASVRVLKKAGFTQEGILRERTMIKGELVDDVILAMLKKDYTE</sequence>
<accession>A0A3R5QU84</accession>
<dbReference type="InterPro" id="IPR051531">
    <property type="entry name" value="N-acetyltransferase"/>
</dbReference>
<dbReference type="GO" id="GO:0008999">
    <property type="term" value="F:protein-N-terminal-alanine acetyltransferase activity"/>
    <property type="evidence" value="ECO:0007669"/>
    <property type="project" value="TreeGrafter"/>
</dbReference>
<keyword evidence="3" id="KW-1185">Reference proteome</keyword>
<reference evidence="2 3" key="1">
    <citation type="submission" date="2018-01" db="EMBL/GenBank/DDBJ databases">
        <title>Genome Sequencing and Assembly of Anaerobacter polyendosporus strain CT4.</title>
        <authorList>
            <person name="Tachaapaikoon C."/>
            <person name="Sutheeworapong S."/>
            <person name="Jenjaroenpun P."/>
            <person name="Wongsurawat T."/>
            <person name="Nookeaw I."/>
            <person name="Cheawchanlertfa P."/>
            <person name="Kosugi A."/>
            <person name="Cheevadhanarak S."/>
            <person name="Ratanakhanokchai K."/>
        </authorList>
    </citation>
    <scope>NUCLEOTIDE SEQUENCE [LARGE SCALE GENOMIC DNA]</scope>
    <source>
        <strain evidence="2 3">CT4</strain>
    </source>
</reference>
<organism evidence="2 3">
    <name type="scientific">Clostridium manihotivorum</name>
    <dbReference type="NCBI Taxonomy" id="2320868"/>
    <lineage>
        <taxon>Bacteria</taxon>
        <taxon>Bacillati</taxon>
        <taxon>Bacillota</taxon>
        <taxon>Clostridia</taxon>
        <taxon>Eubacteriales</taxon>
        <taxon>Clostridiaceae</taxon>
        <taxon>Clostridium</taxon>
    </lineage>
</organism>
<protein>
    <submittedName>
        <fullName evidence="2">GNAT family N-acetyltransferase</fullName>
    </submittedName>
</protein>
<feature type="domain" description="N-acetyltransferase" evidence="1">
    <location>
        <begin position="28"/>
        <end position="193"/>
    </location>
</feature>
<dbReference type="KEGG" id="cmah:C1I91_13000"/>
<evidence type="ECO:0000313" key="2">
    <source>
        <dbReference type="EMBL" id="QAA32484.1"/>
    </source>
</evidence>
<name>A0A3R5QU84_9CLOT</name>
<dbReference type="CDD" id="cd04301">
    <property type="entry name" value="NAT_SF"/>
    <property type="match status" value="1"/>
</dbReference>
<proteinExistence type="predicted"/>
<dbReference type="SUPFAM" id="SSF55729">
    <property type="entry name" value="Acyl-CoA N-acyltransferases (Nat)"/>
    <property type="match status" value="1"/>
</dbReference>
<dbReference type="PANTHER" id="PTHR43792">
    <property type="entry name" value="GNAT FAMILY, PUTATIVE (AFU_ORTHOLOGUE AFUA_3G00765)-RELATED-RELATED"/>
    <property type="match status" value="1"/>
</dbReference>
<keyword evidence="2" id="KW-0808">Transferase</keyword>